<dbReference type="RefSeq" id="WP_379141880.1">
    <property type="nucleotide sequence ID" value="NZ_JBHUEN010000021.1"/>
</dbReference>
<dbReference type="InterPro" id="IPR036390">
    <property type="entry name" value="WH_DNA-bd_sf"/>
</dbReference>
<gene>
    <name evidence="1" type="ORF">ACFSCT_08540</name>
</gene>
<evidence type="ECO:0000313" key="2">
    <source>
        <dbReference type="Proteomes" id="UP001597213"/>
    </source>
</evidence>
<keyword evidence="2" id="KW-1185">Reference proteome</keyword>
<accession>A0ABW4R728</accession>
<protein>
    <submittedName>
        <fullName evidence="1">Uncharacterized protein</fullName>
    </submittedName>
</protein>
<evidence type="ECO:0000313" key="1">
    <source>
        <dbReference type="EMBL" id="MFD1881759.1"/>
    </source>
</evidence>
<reference evidence="2" key="1">
    <citation type="journal article" date="2019" name="Int. J. Syst. Evol. Microbiol.">
        <title>The Global Catalogue of Microorganisms (GCM) 10K type strain sequencing project: providing services to taxonomists for standard genome sequencing and annotation.</title>
        <authorList>
            <consortium name="The Broad Institute Genomics Platform"/>
            <consortium name="The Broad Institute Genome Sequencing Center for Infectious Disease"/>
            <person name="Wu L."/>
            <person name="Ma J."/>
        </authorList>
    </citation>
    <scope>NUCLEOTIDE SEQUENCE [LARGE SCALE GENOMIC DNA]</scope>
    <source>
        <strain evidence="2">CCUG 56029</strain>
    </source>
</reference>
<name>A0ABW4R728_9RHOB</name>
<dbReference type="SUPFAM" id="SSF46785">
    <property type="entry name" value="Winged helix' DNA-binding domain"/>
    <property type="match status" value="1"/>
</dbReference>
<dbReference type="EMBL" id="JBHUEN010000021">
    <property type="protein sequence ID" value="MFD1881759.1"/>
    <property type="molecule type" value="Genomic_DNA"/>
</dbReference>
<dbReference type="SUPFAM" id="SSF53756">
    <property type="entry name" value="UDP-Glycosyltransferase/glycogen phosphorylase"/>
    <property type="match status" value="1"/>
</dbReference>
<comment type="caution">
    <text evidence="1">The sequence shown here is derived from an EMBL/GenBank/DDBJ whole genome shotgun (WGS) entry which is preliminary data.</text>
</comment>
<proteinExistence type="predicted"/>
<organism evidence="1 2">
    <name type="scientific">Paracoccus pacificus</name>
    <dbReference type="NCBI Taxonomy" id="1463598"/>
    <lineage>
        <taxon>Bacteria</taxon>
        <taxon>Pseudomonadati</taxon>
        <taxon>Pseudomonadota</taxon>
        <taxon>Alphaproteobacteria</taxon>
        <taxon>Rhodobacterales</taxon>
        <taxon>Paracoccaceae</taxon>
        <taxon>Paracoccus</taxon>
    </lineage>
</organism>
<dbReference type="Gene3D" id="3.40.50.2000">
    <property type="entry name" value="Glycogen Phosphorylase B"/>
    <property type="match status" value="1"/>
</dbReference>
<sequence>MRYLIGTDAYPQYTALTSDLAHIDIGLMAARIADLARDPGLRARMGAAGRKRARLVFDWAAIVPAMQDLWAEQDAVRRRAIASGVADPQRGALIPTAPPALSMFAAYPSAQIAADLTLYRLRPGAPLSVAEMVELRAYDRLKRMTEPAEVLERVAARLGDGQSRDTAWLAEELHLSRQTVERAILWLLKYGFVETVSARPD</sequence>
<dbReference type="Proteomes" id="UP001597213">
    <property type="component" value="Unassembled WGS sequence"/>
</dbReference>